<dbReference type="Proteomes" id="UP000053467">
    <property type="component" value="Unassembled WGS sequence"/>
</dbReference>
<name>A0A117M5L3_UNCT6</name>
<dbReference type="AlphaFoldDB" id="A0A117M5L3"/>
<dbReference type="InterPro" id="IPR003718">
    <property type="entry name" value="OsmC/Ohr_fam"/>
</dbReference>
<dbReference type="Pfam" id="PF02566">
    <property type="entry name" value="OsmC"/>
    <property type="match status" value="1"/>
</dbReference>
<evidence type="ECO:0000313" key="1">
    <source>
        <dbReference type="EMBL" id="KUK85661.1"/>
    </source>
</evidence>
<accession>A0A117M5L3</accession>
<dbReference type="InterPro" id="IPR052924">
    <property type="entry name" value="OsmC/Ohr_hydroprdx_reductase"/>
</dbReference>
<proteinExistence type="predicted"/>
<organism evidence="1 2">
    <name type="scientific">candidate division TA06 bacterium 34_109</name>
    <dbReference type="NCBI Taxonomy" id="1635277"/>
    <lineage>
        <taxon>Bacteria</taxon>
        <taxon>Bacteria division TA06</taxon>
    </lineage>
</organism>
<sequence>MELLLAALGGCVALTYLGYTKRFGVDIEDLVVSLKGDMIPGGWVDEEGRERRRFKQIRYEVRIKTKTTEEKVFQLHKLVEEKCSISDMLVNQTEVRR</sequence>
<dbReference type="SUPFAM" id="SSF82784">
    <property type="entry name" value="OsmC-like"/>
    <property type="match status" value="1"/>
</dbReference>
<protein>
    <submittedName>
        <fullName evidence="1">OsmC-like protein</fullName>
    </submittedName>
</protein>
<dbReference type="Gene3D" id="3.30.300.20">
    <property type="match status" value="1"/>
</dbReference>
<dbReference type="EMBL" id="LGGX01000050">
    <property type="protein sequence ID" value="KUK85661.1"/>
    <property type="molecule type" value="Genomic_DNA"/>
</dbReference>
<comment type="caution">
    <text evidence="1">The sequence shown here is derived from an EMBL/GenBank/DDBJ whole genome shotgun (WGS) entry which is preliminary data.</text>
</comment>
<evidence type="ECO:0000313" key="2">
    <source>
        <dbReference type="Proteomes" id="UP000053467"/>
    </source>
</evidence>
<reference evidence="2" key="1">
    <citation type="journal article" date="2015" name="MBio">
        <title>Genome-Resolved Metagenomic Analysis Reveals Roles for Candidate Phyla and Other Microbial Community Members in Biogeochemical Transformations in Oil Reservoirs.</title>
        <authorList>
            <person name="Hu P."/>
            <person name="Tom L."/>
            <person name="Singh A."/>
            <person name="Thomas B.C."/>
            <person name="Baker B.J."/>
            <person name="Piceno Y.M."/>
            <person name="Andersen G.L."/>
            <person name="Banfield J.F."/>
        </authorList>
    </citation>
    <scope>NUCLEOTIDE SEQUENCE [LARGE SCALE GENOMIC DNA]</scope>
</reference>
<dbReference type="InterPro" id="IPR036102">
    <property type="entry name" value="OsmC/Ohrsf"/>
</dbReference>
<gene>
    <name evidence="1" type="ORF">XE03_1947</name>
</gene>
<dbReference type="InterPro" id="IPR015946">
    <property type="entry name" value="KH_dom-like_a/b"/>
</dbReference>
<dbReference type="PANTHER" id="PTHR35368">
    <property type="entry name" value="HYDROPEROXIDE REDUCTASE"/>
    <property type="match status" value="1"/>
</dbReference>
<dbReference type="PANTHER" id="PTHR35368:SF1">
    <property type="entry name" value="HYDROPEROXIDE REDUCTASE"/>
    <property type="match status" value="1"/>
</dbReference>